<gene>
    <name evidence="1" type="ORF">K6V98_08240</name>
</gene>
<dbReference type="RefSeq" id="WP_222200057.1">
    <property type="nucleotide sequence ID" value="NZ_JAIMFO010000010.1"/>
</dbReference>
<comment type="caution">
    <text evidence="1">The sequence shown here is derived from an EMBL/GenBank/DDBJ whole genome shotgun (WGS) entry which is preliminary data.</text>
</comment>
<organism evidence="1 2">
    <name type="scientific">Collinsella ureilytica</name>
    <dbReference type="NCBI Taxonomy" id="2869515"/>
    <lineage>
        <taxon>Bacteria</taxon>
        <taxon>Bacillati</taxon>
        <taxon>Actinomycetota</taxon>
        <taxon>Coriobacteriia</taxon>
        <taxon>Coriobacteriales</taxon>
        <taxon>Coriobacteriaceae</taxon>
        <taxon>Collinsella</taxon>
    </lineage>
</organism>
<proteinExistence type="predicted"/>
<dbReference type="Proteomes" id="UP000700908">
    <property type="component" value="Unassembled WGS sequence"/>
</dbReference>
<reference evidence="1 2" key="1">
    <citation type="submission" date="2021-08" db="EMBL/GenBank/DDBJ databases">
        <title>Collinsella faecalis sp. nov. isolated from swine faeces.</title>
        <authorList>
            <person name="Oh B.S."/>
            <person name="Lee J.H."/>
        </authorList>
    </citation>
    <scope>NUCLEOTIDE SEQUENCE [LARGE SCALE GENOMIC DNA]</scope>
    <source>
        <strain evidence="1 2">AGMB00827</strain>
    </source>
</reference>
<dbReference type="EMBL" id="JAIMFO010000010">
    <property type="protein sequence ID" value="MBY4798333.1"/>
    <property type="molecule type" value="Genomic_DNA"/>
</dbReference>
<name>A0ABS7MLU9_9ACTN</name>
<evidence type="ECO:0000313" key="1">
    <source>
        <dbReference type="EMBL" id="MBY4798333.1"/>
    </source>
</evidence>
<sequence>MTRPDDRAMTPGYYPDGVTDEMIEKAMAIDEPKTCNSCAYYCCPSGDSEGICMYQYERLRTFFPEDAAKCIIFDWCECEHWVEYGDKTVAELVDEMAYYIGKSPAKRGLEALKDLARDIWPGTDLKKLLMPGTDPKWGTTDLPDTLRRIAAEIEVEREGTH</sequence>
<protein>
    <recommendedName>
        <fullName evidence="3">DUF3795 domain-containing protein</fullName>
    </recommendedName>
</protein>
<accession>A0ABS7MLU9</accession>
<evidence type="ECO:0000313" key="2">
    <source>
        <dbReference type="Proteomes" id="UP000700908"/>
    </source>
</evidence>
<evidence type="ECO:0008006" key="3">
    <source>
        <dbReference type="Google" id="ProtNLM"/>
    </source>
</evidence>
<keyword evidence="2" id="KW-1185">Reference proteome</keyword>